<keyword evidence="3" id="KW-1185">Reference proteome</keyword>
<evidence type="ECO:0000256" key="1">
    <source>
        <dbReference type="SAM" id="MobiDB-lite"/>
    </source>
</evidence>
<comment type="caution">
    <text evidence="2">The sequence shown here is derived from an EMBL/GenBank/DDBJ whole genome shotgun (WGS) entry which is preliminary data.</text>
</comment>
<gene>
    <name evidence="2" type="ORF">P7K49_033465</name>
</gene>
<evidence type="ECO:0000313" key="3">
    <source>
        <dbReference type="Proteomes" id="UP001266305"/>
    </source>
</evidence>
<organism evidence="2 3">
    <name type="scientific">Saguinus oedipus</name>
    <name type="common">Cotton-top tamarin</name>
    <name type="synonym">Oedipomidas oedipus</name>
    <dbReference type="NCBI Taxonomy" id="9490"/>
    <lineage>
        <taxon>Eukaryota</taxon>
        <taxon>Metazoa</taxon>
        <taxon>Chordata</taxon>
        <taxon>Craniata</taxon>
        <taxon>Vertebrata</taxon>
        <taxon>Euteleostomi</taxon>
        <taxon>Mammalia</taxon>
        <taxon>Eutheria</taxon>
        <taxon>Euarchontoglires</taxon>
        <taxon>Primates</taxon>
        <taxon>Haplorrhini</taxon>
        <taxon>Platyrrhini</taxon>
        <taxon>Cebidae</taxon>
        <taxon>Callitrichinae</taxon>
        <taxon>Saguinus</taxon>
    </lineage>
</organism>
<name>A0ABQ9TRZ7_SAGOE</name>
<proteinExistence type="predicted"/>
<evidence type="ECO:0000313" key="2">
    <source>
        <dbReference type="EMBL" id="KAK2087558.1"/>
    </source>
</evidence>
<sequence>MLGGGVGRDGRQAGLGTCCLIFLFQEETSLSWKEGACPACQRAAWSHLGEVLCLGLVSTAEARGLGPEPEQAAVARGGGGQPPPRPQGGSLPLPDVLIWATGSALSGEPRGRAPARLRKVQQEQESEAEEASASAGALRADRPNQGA</sequence>
<reference evidence="2 3" key="1">
    <citation type="submission" date="2023-05" db="EMBL/GenBank/DDBJ databases">
        <title>B98-5 Cell Line De Novo Hybrid Assembly: An Optical Mapping Approach.</title>
        <authorList>
            <person name="Kananen K."/>
            <person name="Auerbach J.A."/>
            <person name="Kautto E."/>
            <person name="Blachly J.S."/>
        </authorList>
    </citation>
    <scope>NUCLEOTIDE SEQUENCE [LARGE SCALE GENOMIC DNA]</scope>
    <source>
        <strain evidence="2">B95-8</strain>
        <tissue evidence="2">Cell line</tissue>
    </source>
</reference>
<dbReference type="Proteomes" id="UP001266305">
    <property type="component" value="Unassembled WGS sequence"/>
</dbReference>
<feature type="region of interest" description="Disordered" evidence="1">
    <location>
        <begin position="65"/>
        <end position="147"/>
    </location>
</feature>
<dbReference type="EMBL" id="JASSZA010000019">
    <property type="protein sequence ID" value="KAK2087558.1"/>
    <property type="molecule type" value="Genomic_DNA"/>
</dbReference>
<accession>A0ABQ9TRZ7</accession>
<protein>
    <submittedName>
        <fullName evidence="2">Uncharacterized protein</fullName>
    </submittedName>
</protein>